<dbReference type="InterPro" id="IPR023408">
    <property type="entry name" value="MscS_beta-dom_sf"/>
</dbReference>
<dbReference type="Pfam" id="PF00924">
    <property type="entry name" value="MS_channel_2nd"/>
    <property type="match status" value="1"/>
</dbReference>
<evidence type="ECO:0000256" key="5">
    <source>
        <dbReference type="SAM" id="MobiDB-lite"/>
    </source>
</evidence>
<dbReference type="Proteomes" id="UP001501570">
    <property type="component" value="Unassembled WGS sequence"/>
</dbReference>
<protein>
    <submittedName>
        <fullName evidence="8">Mechanosensitive ion channel</fullName>
    </submittedName>
</protein>
<keyword evidence="2 6" id="KW-0812">Transmembrane</keyword>
<evidence type="ECO:0000256" key="6">
    <source>
        <dbReference type="SAM" id="Phobius"/>
    </source>
</evidence>
<dbReference type="Gene3D" id="2.30.30.60">
    <property type="match status" value="1"/>
</dbReference>
<accession>A0ABP9RPY0</accession>
<dbReference type="PANTHER" id="PTHR30566">
    <property type="entry name" value="YNAI-RELATED MECHANOSENSITIVE ION CHANNEL"/>
    <property type="match status" value="1"/>
</dbReference>
<keyword evidence="9" id="KW-1185">Reference proteome</keyword>
<evidence type="ECO:0000313" key="9">
    <source>
        <dbReference type="Proteomes" id="UP001501570"/>
    </source>
</evidence>
<feature type="transmembrane region" description="Helical" evidence="6">
    <location>
        <begin position="119"/>
        <end position="145"/>
    </location>
</feature>
<dbReference type="PANTHER" id="PTHR30566:SF25">
    <property type="entry name" value="INNER MEMBRANE PROTEIN"/>
    <property type="match status" value="1"/>
</dbReference>
<feature type="transmembrane region" description="Helical" evidence="6">
    <location>
        <begin position="36"/>
        <end position="61"/>
    </location>
</feature>
<evidence type="ECO:0000256" key="2">
    <source>
        <dbReference type="ARBA" id="ARBA00022692"/>
    </source>
</evidence>
<feature type="domain" description="Mechanosensitive ion channel MscS" evidence="7">
    <location>
        <begin position="137"/>
        <end position="203"/>
    </location>
</feature>
<feature type="compositionally biased region" description="Basic and acidic residues" evidence="5">
    <location>
        <begin position="333"/>
        <end position="348"/>
    </location>
</feature>
<feature type="transmembrane region" description="Helical" evidence="6">
    <location>
        <begin position="88"/>
        <end position="107"/>
    </location>
</feature>
<reference evidence="9" key="1">
    <citation type="journal article" date="2019" name="Int. J. Syst. Evol. Microbiol.">
        <title>The Global Catalogue of Microorganisms (GCM) 10K type strain sequencing project: providing services to taxonomists for standard genome sequencing and annotation.</title>
        <authorList>
            <consortium name="The Broad Institute Genomics Platform"/>
            <consortium name="The Broad Institute Genome Sequencing Center for Infectious Disease"/>
            <person name="Wu L."/>
            <person name="Ma J."/>
        </authorList>
    </citation>
    <scope>NUCLEOTIDE SEQUENCE [LARGE SCALE GENOMIC DNA]</scope>
    <source>
        <strain evidence="9">JCM 18304</strain>
    </source>
</reference>
<organism evidence="8 9">
    <name type="scientific">Rugosimonospora acidiphila</name>
    <dbReference type="NCBI Taxonomy" id="556531"/>
    <lineage>
        <taxon>Bacteria</taxon>
        <taxon>Bacillati</taxon>
        <taxon>Actinomycetota</taxon>
        <taxon>Actinomycetes</taxon>
        <taxon>Micromonosporales</taxon>
        <taxon>Micromonosporaceae</taxon>
        <taxon>Rugosimonospora</taxon>
    </lineage>
</organism>
<gene>
    <name evidence="8" type="ORF">GCM10023322_18790</name>
</gene>
<dbReference type="InterPro" id="IPR010920">
    <property type="entry name" value="LSM_dom_sf"/>
</dbReference>
<dbReference type="Gene3D" id="1.10.287.1260">
    <property type="match status" value="1"/>
</dbReference>
<dbReference type="EMBL" id="BAABJQ010000004">
    <property type="protein sequence ID" value="GAA5182231.1"/>
    <property type="molecule type" value="Genomic_DNA"/>
</dbReference>
<dbReference type="InterPro" id="IPR006685">
    <property type="entry name" value="MscS_channel_2nd"/>
</dbReference>
<sequence length="348" mass="38533">MASLSRRGHRPFETLLVLLTLDVGLRHTGLRGPWRYGIAHLLDILAIAAGAWLLAALLLLIEDAALSRFRTDVLDNLSARTMHTQIQLLRRITVAASVVAAIIMSLFTFREARLVGTSLLASAGVVAAVVAFAAQALLGNVFAGLQIAFGESLRLEDVVVVNEQWGRVEEITLTYVVIHIWDDRRMVLPTSYFTTTPFENWTRTQASLLGTVELDLDWSVPVDQMRDELRVILTDSQPLWDGRVCVLQVTDAVHALVRVRALVSAKDAPTLWDLRCLVRERLVGWLREQHPRALPRLRTEVGAPDGREPAAEHPSNHGGGPDRDAQVFGGDSAGRRRGSEFTGPEDRR</sequence>
<evidence type="ECO:0000313" key="8">
    <source>
        <dbReference type="EMBL" id="GAA5182231.1"/>
    </source>
</evidence>
<dbReference type="SUPFAM" id="SSF50182">
    <property type="entry name" value="Sm-like ribonucleoproteins"/>
    <property type="match status" value="1"/>
</dbReference>
<feature type="region of interest" description="Disordered" evidence="5">
    <location>
        <begin position="296"/>
        <end position="348"/>
    </location>
</feature>
<keyword evidence="3 6" id="KW-1133">Transmembrane helix</keyword>
<keyword evidence="4 6" id="KW-0472">Membrane</keyword>
<proteinExistence type="predicted"/>
<feature type="compositionally biased region" description="Basic and acidic residues" evidence="5">
    <location>
        <begin position="305"/>
        <end position="325"/>
    </location>
</feature>
<evidence type="ECO:0000256" key="3">
    <source>
        <dbReference type="ARBA" id="ARBA00022989"/>
    </source>
</evidence>
<name>A0ABP9RPY0_9ACTN</name>
<evidence type="ECO:0000259" key="7">
    <source>
        <dbReference type="Pfam" id="PF00924"/>
    </source>
</evidence>
<evidence type="ECO:0000256" key="4">
    <source>
        <dbReference type="ARBA" id="ARBA00023136"/>
    </source>
</evidence>
<evidence type="ECO:0000256" key="1">
    <source>
        <dbReference type="ARBA" id="ARBA00004370"/>
    </source>
</evidence>
<comment type="subcellular location">
    <subcellularLocation>
        <location evidence="1">Membrane</location>
    </subcellularLocation>
</comment>
<comment type="caution">
    <text evidence="8">The sequence shown here is derived from an EMBL/GenBank/DDBJ whole genome shotgun (WGS) entry which is preliminary data.</text>
</comment>